<evidence type="ECO:0000256" key="5">
    <source>
        <dbReference type="RuleBase" id="RU003785"/>
    </source>
</evidence>
<dbReference type="Pfam" id="PF12874">
    <property type="entry name" value="zf-met"/>
    <property type="match status" value="2"/>
</dbReference>
<dbReference type="AlphaFoldDB" id="A0A1R2BUN8"/>
<dbReference type="SUPFAM" id="SSF57667">
    <property type="entry name" value="beta-beta-alpha zinc fingers"/>
    <property type="match status" value="2"/>
</dbReference>
<keyword evidence="8" id="KW-1185">Reference proteome</keyword>
<dbReference type="InterPro" id="IPR018022">
    <property type="entry name" value="IPT"/>
</dbReference>
<name>A0A1R2BUN8_9CILI</name>
<dbReference type="PANTHER" id="PTHR11088:SF89">
    <property type="entry name" value="TRNA DIMETHYLALLYLTRANSFERASE"/>
    <property type="match status" value="1"/>
</dbReference>
<dbReference type="Gene3D" id="3.40.50.300">
    <property type="entry name" value="P-loop containing nucleotide triphosphate hydrolases"/>
    <property type="match status" value="1"/>
</dbReference>
<organism evidence="7 8">
    <name type="scientific">Stentor coeruleus</name>
    <dbReference type="NCBI Taxonomy" id="5963"/>
    <lineage>
        <taxon>Eukaryota</taxon>
        <taxon>Sar</taxon>
        <taxon>Alveolata</taxon>
        <taxon>Ciliophora</taxon>
        <taxon>Postciliodesmatophora</taxon>
        <taxon>Heterotrichea</taxon>
        <taxon>Heterotrichida</taxon>
        <taxon>Stentoridae</taxon>
        <taxon>Stentor</taxon>
    </lineage>
</organism>
<evidence type="ECO:0000313" key="8">
    <source>
        <dbReference type="Proteomes" id="UP000187209"/>
    </source>
</evidence>
<evidence type="ECO:0000256" key="3">
    <source>
        <dbReference type="ARBA" id="ARBA00022741"/>
    </source>
</evidence>
<dbReference type="GO" id="GO:0005524">
    <property type="term" value="F:ATP binding"/>
    <property type="evidence" value="ECO:0007669"/>
    <property type="project" value="UniProtKB-KW"/>
</dbReference>
<keyword evidence="4 5" id="KW-0067">ATP-binding</keyword>
<dbReference type="Gene3D" id="1.10.20.140">
    <property type="match status" value="1"/>
</dbReference>
<dbReference type="Proteomes" id="UP000187209">
    <property type="component" value="Unassembled WGS sequence"/>
</dbReference>
<comment type="caution">
    <text evidence="7">The sequence shown here is derived from an EMBL/GenBank/DDBJ whole genome shotgun (WGS) entry which is preliminary data.</text>
</comment>
<comment type="similarity">
    <text evidence="1 5">Belongs to the IPP transferase family.</text>
</comment>
<sequence length="389" mass="45191">MVSKFDKAIFIIGSTAVGKTKLGIDIAQSINGEIISSDSMQIYQKASLMTAKPTLEEQSLIKHHLIDFLPLTTVNFCIRDYQKLALAAVDDITSRGKIPIFVGGTMYYVESILYDKEFHEGGQYEAEENEIIQELKEVDEKFLNEDVNPRHVRNAYSFFKNTGIKPSDRKFDNKLRFENSVVIWLYCDTEILRNRARKRIEGMIKEGGLEEIREVLENAHKEGYTKGVLQSIGYKEFEEYLNNPSCLEECIERLLTSTVQYSRKQIRWIKNRMEPYFQVNKINTDNAEDWASIRQQGIEALNHSVSTLQVSIPKLESFNCESCGVILRGKSEWDQHIKSSRHKRKQEAEIIDDELVRNCEMCDKQITGLVNWSKHVKSRKHMRRARKYK</sequence>
<keyword evidence="2 5" id="KW-0808">Transferase</keyword>
<dbReference type="GO" id="GO:0006400">
    <property type="term" value="P:tRNA modification"/>
    <property type="evidence" value="ECO:0007669"/>
    <property type="project" value="TreeGrafter"/>
</dbReference>
<reference evidence="7 8" key="1">
    <citation type="submission" date="2016-11" db="EMBL/GenBank/DDBJ databases">
        <title>The macronuclear genome of Stentor coeruleus: a giant cell with tiny introns.</title>
        <authorList>
            <person name="Slabodnick M."/>
            <person name="Ruby J.G."/>
            <person name="Reiff S.B."/>
            <person name="Swart E.C."/>
            <person name="Gosai S."/>
            <person name="Prabakaran S."/>
            <person name="Witkowska E."/>
            <person name="Larue G.E."/>
            <person name="Fisher S."/>
            <person name="Freeman R.M."/>
            <person name="Gunawardena J."/>
            <person name="Chu W."/>
            <person name="Stover N.A."/>
            <person name="Gregory B.D."/>
            <person name="Nowacki M."/>
            <person name="Derisi J."/>
            <person name="Roy S.W."/>
            <person name="Marshall W.F."/>
            <person name="Sood P."/>
        </authorList>
    </citation>
    <scope>NUCLEOTIDE SEQUENCE [LARGE SCALE GENOMIC DNA]</scope>
    <source>
        <strain evidence="7">WM001</strain>
    </source>
</reference>
<dbReference type="GO" id="GO:0052381">
    <property type="term" value="F:tRNA dimethylallyltransferase activity"/>
    <property type="evidence" value="ECO:0007669"/>
    <property type="project" value="InterPro"/>
</dbReference>
<protein>
    <recommendedName>
        <fullName evidence="6">C2H2-type domain-containing protein</fullName>
    </recommendedName>
</protein>
<dbReference type="NCBIfam" id="TIGR00174">
    <property type="entry name" value="miaA"/>
    <property type="match status" value="1"/>
</dbReference>
<accession>A0A1R2BUN8</accession>
<evidence type="ECO:0000256" key="2">
    <source>
        <dbReference type="ARBA" id="ARBA00022679"/>
    </source>
</evidence>
<evidence type="ECO:0000256" key="1">
    <source>
        <dbReference type="ARBA" id="ARBA00005842"/>
    </source>
</evidence>
<dbReference type="InterPro" id="IPR013087">
    <property type="entry name" value="Znf_C2H2_type"/>
</dbReference>
<dbReference type="OrthoDB" id="775260at2759"/>
<gene>
    <name evidence="7" type="ORF">SteCoe_19228</name>
</gene>
<dbReference type="PROSITE" id="PS00028">
    <property type="entry name" value="ZINC_FINGER_C2H2_1"/>
    <property type="match status" value="1"/>
</dbReference>
<evidence type="ECO:0000259" key="6">
    <source>
        <dbReference type="PROSITE" id="PS00028"/>
    </source>
</evidence>
<dbReference type="PANTHER" id="PTHR11088">
    <property type="entry name" value="TRNA DIMETHYLALLYLTRANSFERASE"/>
    <property type="match status" value="1"/>
</dbReference>
<proteinExistence type="inferred from homology"/>
<dbReference type="Pfam" id="PF01715">
    <property type="entry name" value="IPPT"/>
    <property type="match status" value="1"/>
</dbReference>
<dbReference type="GO" id="GO:0005739">
    <property type="term" value="C:mitochondrion"/>
    <property type="evidence" value="ECO:0007669"/>
    <property type="project" value="TreeGrafter"/>
</dbReference>
<evidence type="ECO:0000256" key="4">
    <source>
        <dbReference type="ARBA" id="ARBA00022840"/>
    </source>
</evidence>
<feature type="domain" description="C2H2-type" evidence="6">
    <location>
        <begin position="320"/>
        <end position="342"/>
    </location>
</feature>
<dbReference type="InterPro" id="IPR039657">
    <property type="entry name" value="Dimethylallyltransferase"/>
</dbReference>
<dbReference type="InterPro" id="IPR027417">
    <property type="entry name" value="P-loop_NTPase"/>
</dbReference>
<dbReference type="SUPFAM" id="SSF52540">
    <property type="entry name" value="P-loop containing nucleoside triphosphate hydrolases"/>
    <property type="match status" value="2"/>
</dbReference>
<keyword evidence="3 5" id="KW-0547">Nucleotide-binding</keyword>
<evidence type="ECO:0000313" key="7">
    <source>
        <dbReference type="EMBL" id="OMJ80480.1"/>
    </source>
</evidence>
<dbReference type="InterPro" id="IPR036236">
    <property type="entry name" value="Znf_C2H2_sf"/>
</dbReference>
<dbReference type="EMBL" id="MPUH01000421">
    <property type="protein sequence ID" value="OMJ80480.1"/>
    <property type="molecule type" value="Genomic_DNA"/>
</dbReference>
<dbReference type="HAMAP" id="MF_00185">
    <property type="entry name" value="IPP_trans"/>
    <property type="match status" value="1"/>
</dbReference>